<dbReference type="OrthoDB" id="4187949at2759"/>
<dbReference type="Proteomes" id="UP000813385">
    <property type="component" value="Unassembled WGS sequence"/>
</dbReference>
<sequence>MSASPTGSSPARPAVADEEVPLPQGQCRYILLVPGIKGQRCGCAHFSLSQTTPGAGCDCGHMACYHVQESESTAERRELDLLKQRVHALEQQLTHQQHAGPVSVVARLSELEELLDKSRNEMGQEMRGTYRNVTRVWQSVEQLEQRHLRLYEAFRSQSDHLARLGRDVKEMGNRQLELFDADISLEERIDRIEGVEDDKPLTDDEPLPPTPDITPPMAPEPLSQKLHHRAPPASGSLEASLSHPPPPPQHTPVRPESSMTQRSGGPWTVHISLLPTSSQPFPFERDTNAYKRCLSRGLHQTIVVAGSTGAAFDEAVRKSFHRILKGRPWMPLKAKLCDFDQLKGLPMLRTLDASLLNGPFDMDFLLRHCAVCDSHGNIESLYLAMQHDTLSWPFLRSSPVVVDGLESCWGYDQYLDQDDPFSELDDRDTSTRPPGDDMRSVLVSLKRAADEDFDEDLEPRGKVSRVCFTDVKKGIETM</sequence>
<accession>A0A8K0TGD6</accession>
<evidence type="ECO:0000313" key="3">
    <source>
        <dbReference type="EMBL" id="KAH7362932.1"/>
    </source>
</evidence>
<reference evidence="3" key="1">
    <citation type="journal article" date="2021" name="Nat. Commun.">
        <title>Genetic determinants of endophytism in the Arabidopsis root mycobiome.</title>
        <authorList>
            <person name="Mesny F."/>
            <person name="Miyauchi S."/>
            <person name="Thiergart T."/>
            <person name="Pickel B."/>
            <person name="Atanasova L."/>
            <person name="Karlsson M."/>
            <person name="Huettel B."/>
            <person name="Barry K.W."/>
            <person name="Haridas S."/>
            <person name="Chen C."/>
            <person name="Bauer D."/>
            <person name="Andreopoulos W."/>
            <person name="Pangilinan J."/>
            <person name="LaButti K."/>
            <person name="Riley R."/>
            <person name="Lipzen A."/>
            <person name="Clum A."/>
            <person name="Drula E."/>
            <person name="Henrissat B."/>
            <person name="Kohler A."/>
            <person name="Grigoriev I.V."/>
            <person name="Martin F.M."/>
            <person name="Hacquard S."/>
        </authorList>
    </citation>
    <scope>NUCLEOTIDE SEQUENCE</scope>
    <source>
        <strain evidence="3">MPI-CAGE-AT-0016</strain>
    </source>
</reference>
<organism evidence="3 4">
    <name type="scientific">Plectosphaerella cucumerina</name>
    <dbReference type="NCBI Taxonomy" id="40658"/>
    <lineage>
        <taxon>Eukaryota</taxon>
        <taxon>Fungi</taxon>
        <taxon>Dikarya</taxon>
        <taxon>Ascomycota</taxon>
        <taxon>Pezizomycotina</taxon>
        <taxon>Sordariomycetes</taxon>
        <taxon>Hypocreomycetidae</taxon>
        <taxon>Glomerellales</taxon>
        <taxon>Plectosphaerellaceae</taxon>
        <taxon>Plectosphaerella</taxon>
    </lineage>
</organism>
<evidence type="ECO:0000256" key="2">
    <source>
        <dbReference type="SAM" id="MobiDB-lite"/>
    </source>
</evidence>
<name>A0A8K0TGD6_9PEZI</name>
<keyword evidence="1" id="KW-0175">Coiled coil</keyword>
<evidence type="ECO:0000256" key="1">
    <source>
        <dbReference type="SAM" id="Coils"/>
    </source>
</evidence>
<evidence type="ECO:0000313" key="4">
    <source>
        <dbReference type="Proteomes" id="UP000813385"/>
    </source>
</evidence>
<dbReference type="AlphaFoldDB" id="A0A8K0TGD6"/>
<dbReference type="EMBL" id="JAGPXD010000003">
    <property type="protein sequence ID" value="KAH7362932.1"/>
    <property type="molecule type" value="Genomic_DNA"/>
</dbReference>
<feature type="compositionally biased region" description="Basic and acidic residues" evidence="2">
    <location>
        <begin position="193"/>
        <end position="202"/>
    </location>
</feature>
<proteinExistence type="predicted"/>
<feature type="region of interest" description="Disordered" evidence="2">
    <location>
        <begin position="193"/>
        <end position="271"/>
    </location>
</feature>
<comment type="caution">
    <text evidence="3">The sequence shown here is derived from an EMBL/GenBank/DDBJ whole genome shotgun (WGS) entry which is preliminary data.</text>
</comment>
<feature type="compositionally biased region" description="Pro residues" evidence="2">
    <location>
        <begin position="207"/>
        <end position="219"/>
    </location>
</feature>
<protein>
    <submittedName>
        <fullName evidence="3">Uncharacterized protein</fullName>
    </submittedName>
</protein>
<gene>
    <name evidence="3" type="ORF">B0T11DRAFT_89173</name>
</gene>
<feature type="coiled-coil region" evidence="1">
    <location>
        <begin position="72"/>
        <end position="99"/>
    </location>
</feature>
<keyword evidence="4" id="KW-1185">Reference proteome</keyword>